<dbReference type="RefSeq" id="WP_021751530.1">
    <property type="nucleotide sequence ID" value="NZ_CP034413.3"/>
</dbReference>
<name>A0A4D7AJZ5_9FIRM</name>
<evidence type="ECO:0000256" key="1">
    <source>
        <dbReference type="SAM" id="Coils"/>
    </source>
</evidence>
<evidence type="ECO:0000313" key="2">
    <source>
        <dbReference type="EMBL" id="QCI59299.1"/>
    </source>
</evidence>
<gene>
    <name evidence="2" type="ORF">EIO64_08715</name>
</gene>
<sequence length="66" mass="7689">MKNERNHGTSTPEMVTISRAEYASLKAERDELNQKLDWLLEQVRLNRKKLYGVSSERLEEELIGPS</sequence>
<evidence type="ECO:0008006" key="4">
    <source>
        <dbReference type="Google" id="ProtNLM"/>
    </source>
</evidence>
<accession>A0A4D7AJZ5</accession>
<reference evidence="3" key="1">
    <citation type="submission" date="2018-12" db="EMBL/GenBank/DDBJ databases">
        <title>Dusodibacter welbiota gen. nov., sp. nov., isolated from human faeces and emended description of the Oscillibacter genus.</title>
        <authorList>
            <person name="Le Roy T."/>
            <person name="Van der Smissen P."/>
            <person name="Delzenne N."/>
            <person name="Muccioli G."/>
            <person name="Collet J.F."/>
            <person name="Cani P.D."/>
        </authorList>
    </citation>
    <scope>NUCLEOTIDE SEQUENCE [LARGE SCALE GENOMIC DNA]</scope>
    <source>
        <strain evidence="3">J115</strain>
    </source>
</reference>
<proteinExistence type="predicted"/>
<dbReference type="EMBL" id="CP034413">
    <property type="protein sequence ID" value="QCI59299.1"/>
    <property type="molecule type" value="Genomic_DNA"/>
</dbReference>
<feature type="coiled-coil region" evidence="1">
    <location>
        <begin position="15"/>
        <end position="42"/>
    </location>
</feature>
<dbReference type="KEGG" id="obj:EIO64_08715"/>
<evidence type="ECO:0000313" key="3">
    <source>
        <dbReference type="Proteomes" id="UP000298642"/>
    </source>
</evidence>
<dbReference type="AlphaFoldDB" id="A0A4D7AJZ5"/>
<dbReference type="Proteomes" id="UP000298642">
    <property type="component" value="Chromosome"/>
</dbReference>
<keyword evidence="3" id="KW-1185">Reference proteome</keyword>
<protein>
    <recommendedName>
        <fullName evidence="4">Transposase TnpC homeodomain domain-containing protein</fullName>
    </recommendedName>
</protein>
<organism evidence="2 3">
    <name type="scientific">Dysosmobacter welbionis</name>
    <dbReference type="NCBI Taxonomy" id="2093857"/>
    <lineage>
        <taxon>Bacteria</taxon>
        <taxon>Bacillati</taxon>
        <taxon>Bacillota</taxon>
        <taxon>Clostridia</taxon>
        <taxon>Eubacteriales</taxon>
        <taxon>Oscillospiraceae</taxon>
        <taxon>Dysosmobacter</taxon>
    </lineage>
</organism>
<keyword evidence="1" id="KW-0175">Coiled coil</keyword>